<dbReference type="Gene3D" id="3.40.50.1820">
    <property type="entry name" value="alpha/beta hydrolase"/>
    <property type="match status" value="1"/>
</dbReference>
<organism evidence="6 7">
    <name type="scientific">Frankliniella fusca</name>
    <dbReference type="NCBI Taxonomy" id="407009"/>
    <lineage>
        <taxon>Eukaryota</taxon>
        <taxon>Metazoa</taxon>
        <taxon>Ecdysozoa</taxon>
        <taxon>Arthropoda</taxon>
        <taxon>Hexapoda</taxon>
        <taxon>Insecta</taxon>
        <taxon>Pterygota</taxon>
        <taxon>Neoptera</taxon>
        <taxon>Paraneoptera</taxon>
        <taxon>Thysanoptera</taxon>
        <taxon>Terebrantia</taxon>
        <taxon>Thripoidea</taxon>
        <taxon>Thripidae</taxon>
        <taxon>Frankliniella</taxon>
    </lineage>
</organism>
<dbReference type="PANTHER" id="PTHR11610">
    <property type="entry name" value="LIPASE"/>
    <property type="match status" value="1"/>
</dbReference>
<feature type="domain" description="Lipase" evidence="5">
    <location>
        <begin position="185"/>
        <end position="350"/>
    </location>
</feature>
<keyword evidence="3" id="KW-0964">Secreted</keyword>
<dbReference type="InterPro" id="IPR029058">
    <property type="entry name" value="AB_hydrolase_fold"/>
</dbReference>
<evidence type="ECO:0000313" key="6">
    <source>
        <dbReference type="EMBL" id="KAK3909134.1"/>
    </source>
</evidence>
<dbReference type="AlphaFoldDB" id="A0AAE1GUE4"/>
<reference evidence="6" key="1">
    <citation type="submission" date="2021-07" db="EMBL/GenBank/DDBJ databases">
        <authorList>
            <person name="Catto M.A."/>
            <person name="Jacobson A."/>
            <person name="Kennedy G."/>
            <person name="Labadie P."/>
            <person name="Hunt B.G."/>
            <person name="Srinivasan R."/>
        </authorList>
    </citation>
    <scope>NUCLEOTIDE SEQUENCE</scope>
    <source>
        <strain evidence="6">PL_HMW_Pooled</strain>
        <tissue evidence="6">Head</tissue>
    </source>
</reference>
<sequence length="379" mass="41076">MLNWAHVFAEKMVSFLFELGASGAALLVLLTASAQPSPTCPVAQGDSCREVSFFLWTRLNPEEPQQVAAGNVSASLFNASLPTKMIIHGYASGMNLEQLAAIRRGEGEAYGPGEYLLEGSYNLLSPQYLDLVDSPCYLTAVINVDYVGKCIARFIRALGVPRRSPPSATPPPEDSGLSPGYHILDLHLIGFSLGGQTAAFTALNLRPEYLLDRISGLDPALPFFTTSNKDRKLSADDAVFVDVLHTNAYVQGQAARCGQVDFYLNGGMQQPGCSQEGFLERFKCDHHRAPVYFAESIRSESGFWGWACSSISDYEMGRCPARGTAVLAGEWVDRRSEGFYVLQTRDSAPFARGAWWSTATASPGTTPVSFADLSTVVSV</sequence>
<evidence type="ECO:0000256" key="3">
    <source>
        <dbReference type="ARBA" id="ARBA00022525"/>
    </source>
</evidence>
<dbReference type="Proteomes" id="UP001219518">
    <property type="component" value="Unassembled WGS sequence"/>
</dbReference>
<dbReference type="PANTHER" id="PTHR11610:SF151">
    <property type="entry name" value="PHOSPHOLIPASE A1 MEMBER A-LIKE PROTEIN"/>
    <property type="match status" value="1"/>
</dbReference>
<dbReference type="InterPro" id="IPR013818">
    <property type="entry name" value="Lipase"/>
</dbReference>
<dbReference type="GO" id="GO:0005615">
    <property type="term" value="C:extracellular space"/>
    <property type="evidence" value="ECO:0007669"/>
    <property type="project" value="TreeGrafter"/>
</dbReference>
<proteinExistence type="inferred from homology"/>
<gene>
    <name evidence="6" type="ORF">KUF71_003733</name>
</gene>
<dbReference type="GO" id="GO:0016042">
    <property type="term" value="P:lipid catabolic process"/>
    <property type="evidence" value="ECO:0007669"/>
    <property type="project" value="TreeGrafter"/>
</dbReference>
<dbReference type="InterPro" id="IPR000734">
    <property type="entry name" value="TAG_lipase"/>
</dbReference>
<comment type="similarity">
    <text evidence="2 4">Belongs to the AB hydrolase superfamily. Lipase family.</text>
</comment>
<comment type="subcellular location">
    <subcellularLocation>
        <location evidence="1">Secreted</location>
    </subcellularLocation>
</comment>
<dbReference type="CDD" id="cd00707">
    <property type="entry name" value="Pancreat_lipase_like"/>
    <property type="match status" value="1"/>
</dbReference>
<keyword evidence="7" id="KW-1185">Reference proteome</keyword>
<accession>A0AAE1GUE4</accession>
<name>A0AAE1GUE4_9NEOP</name>
<reference evidence="6" key="2">
    <citation type="journal article" date="2023" name="BMC Genomics">
        <title>Pest status, molecular evolution, and epigenetic factors derived from the genome assembly of Frankliniella fusca, a thysanopteran phytovirus vector.</title>
        <authorList>
            <person name="Catto M.A."/>
            <person name="Labadie P.E."/>
            <person name="Jacobson A.L."/>
            <person name="Kennedy G.G."/>
            <person name="Srinivasan R."/>
            <person name="Hunt B.G."/>
        </authorList>
    </citation>
    <scope>NUCLEOTIDE SEQUENCE</scope>
    <source>
        <strain evidence="6">PL_HMW_Pooled</strain>
    </source>
</reference>
<evidence type="ECO:0000256" key="2">
    <source>
        <dbReference type="ARBA" id="ARBA00010701"/>
    </source>
</evidence>
<dbReference type="Pfam" id="PF00151">
    <property type="entry name" value="Lipase"/>
    <property type="match status" value="1"/>
</dbReference>
<evidence type="ECO:0000259" key="5">
    <source>
        <dbReference type="Pfam" id="PF00151"/>
    </source>
</evidence>
<dbReference type="GO" id="GO:0017171">
    <property type="term" value="F:serine hydrolase activity"/>
    <property type="evidence" value="ECO:0007669"/>
    <property type="project" value="TreeGrafter"/>
</dbReference>
<evidence type="ECO:0000256" key="1">
    <source>
        <dbReference type="ARBA" id="ARBA00004613"/>
    </source>
</evidence>
<evidence type="ECO:0000256" key="4">
    <source>
        <dbReference type="RuleBase" id="RU004262"/>
    </source>
</evidence>
<dbReference type="SUPFAM" id="SSF53474">
    <property type="entry name" value="alpha/beta-Hydrolases"/>
    <property type="match status" value="1"/>
</dbReference>
<dbReference type="GO" id="GO:0016298">
    <property type="term" value="F:lipase activity"/>
    <property type="evidence" value="ECO:0007669"/>
    <property type="project" value="InterPro"/>
</dbReference>
<dbReference type="EMBL" id="JAHWGI010000085">
    <property type="protein sequence ID" value="KAK3909134.1"/>
    <property type="molecule type" value="Genomic_DNA"/>
</dbReference>
<dbReference type="InterPro" id="IPR033906">
    <property type="entry name" value="Lipase_N"/>
</dbReference>
<protein>
    <submittedName>
        <fullName evidence="6">Pancreatic lipase-related protein 2</fullName>
    </submittedName>
</protein>
<comment type="caution">
    <text evidence="6">The sequence shown here is derived from an EMBL/GenBank/DDBJ whole genome shotgun (WGS) entry which is preliminary data.</text>
</comment>
<evidence type="ECO:0000313" key="7">
    <source>
        <dbReference type="Proteomes" id="UP001219518"/>
    </source>
</evidence>